<protein>
    <submittedName>
        <fullName evidence="2">Uncharacterized protein</fullName>
    </submittedName>
</protein>
<organism evidence="2 3">
    <name type="scientific">Puccinia striiformis f. sp. tritici PST-78</name>
    <dbReference type="NCBI Taxonomy" id="1165861"/>
    <lineage>
        <taxon>Eukaryota</taxon>
        <taxon>Fungi</taxon>
        <taxon>Dikarya</taxon>
        <taxon>Basidiomycota</taxon>
        <taxon>Pucciniomycotina</taxon>
        <taxon>Pucciniomycetes</taxon>
        <taxon>Pucciniales</taxon>
        <taxon>Pucciniaceae</taxon>
        <taxon>Puccinia</taxon>
    </lineage>
</organism>
<proteinExistence type="predicted"/>
<accession>A0A0L0V8N7</accession>
<feature type="region of interest" description="Disordered" evidence="1">
    <location>
        <begin position="166"/>
        <end position="185"/>
    </location>
</feature>
<name>A0A0L0V8N7_9BASI</name>
<dbReference type="OrthoDB" id="2510938at2759"/>
<keyword evidence="3" id="KW-1185">Reference proteome</keyword>
<sequence length="1057" mass="118699">MVDSSSPLRMKTLGRALLVLLSSRMEVILVRSGPTPGDFGTLEASKLPSVRLELGRTGLDVTPDLSFPANDRGGLPSGLQPTTQSNDNVRFQRWHGPGSTWTGFEPIDFLGNPRKRPLAYLPEEPPRSWSPDLLESQHRNNLGISIPPQPPNNYHETPVTLPLFLDNPTTKKRKHDGSSKAPGMMADDFEGWNFPDEISGRRPVSDSAWQNGPLRVEPSTELALGFTGDLRHENMSPHTDAMENAGSPVDVSHQPTGSVPDVLQIRRARSKTPPPTGSSSSPIKVYSPRQELTPDSTSHLQKITEALPPAEGADPPAQGPHPITESNPDLTQTSLAENQAPLLRGNTHSPPAVRHPSTESHPTVAPAGLQVENEAPSSSRNTNSPAGVSQPLELTPDFTQGLRFTNKRPRTARNTNPNKRPSIRPTTPGPKPSSDHHNPSVSGKNVEYFNIFGAEDGDGSVLGLRPDPSEDVTSKAERIKYFQKRRGDKTMVWILGNTLYSAEQDAQRLKSEYALTLTEFNNVFASKIEDILNEGHPLSSDISRKRDIHQLVLQFSDILWVNNLRLLTSLGVLKAKESLMAHALVYRWLLSCEKDDLDYVVEIFKVALTLKPSKEKIYRMIKKKNKGVVVYGTISQTQALLTEAVVFTLATYYHTINREKWESVFGSIAQFVSHVVKTQTESFHSLIRDSRATMKQIKLFPWANDFHEANPHDSPGSLVQFQRVHRVKLDRYIHEEPRLGGGDNEEIGAIPLELAQLGDVDSDQMGNAGNRARWGWISIITRRKITMDQPLTVDSTATMLKMKEFRMGNLDKNTHFAHKTISENGFLERVQVFLNLLLGLNQRFIETLGHRPTDPLYLEEQDKLQTYFLHVISSSPKSLSSRLESDEEAEPGKVKFIQELIFKALASSSLPRHTEAEITVSEHDIIRTEAAAKLLVYYYHQTNYIKWRTLFDNVDNFFRSLEKIEKRTKAISIYGRFYKESFPEMEKAKLLPWSNPFITTREQRSVMALIFRANHYSRGPSKKYSKKASKKTRVKIKKKTNKSIIKTKEPGINIINS</sequence>
<feature type="region of interest" description="Disordered" evidence="1">
    <location>
        <begin position="342"/>
        <end position="444"/>
    </location>
</feature>
<dbReference type="Proteomes" id="UP000054564">
    <property type="component" value="Unassembled WGS sequence"/>
</dbReference>
<comment type="caution">
    <text evidence="2">The sequence shown here is derived from an EMBL/GenBank/DDBJ whole genome shotgun (WGS) entry which is preliminary data.</text>
</comment>
<feature type="region of interest" description="Disordered" evidence="1">
    <location>
        <begin position="63"/>
        <end position="85"/>
    </location>
</feature>
<evidence type="ECO:0000313" key="2">
    <source>
        <dbReference type="EMBL" id="KNE95354.1"/>
    </source>
</evidence>
<evidence type="ECO:0000256" key="1">
    <source>
        <dbReference type="SAM" id="MobiDB-lite"/>
    </source>
</evidence>
<feature type="compositionally biased region" description="Polar residues" evidence="1">
    <location>
        <begin position="375"/>
        <end position="387"/>
    </location>
</feature>
<dbReference type="AlphaFoldDB" id="A0A0L0V8N7"/>
<evidence type="ECO:0000313" key="3">
    <source>
        <dbReference type="Proteomes" id="UP000054564"/>
    </source>
</evidence>
<feature type="region of interest" description="Disordered" evidence="1">
    <location>
        <begin position="269"/>
        <end position="329"/>
    </location>
</feature>
<dbReference type="EMBL" id="AJIL01000098">
    <property type="protein sequence ID" value="KNE95354.1"/>
    <property type="molecule type" value="Genomic_DNA"/>
</dbReference>
<reference evidence="3" key="1">
    <citation type="submission" date="2014-03" db="EMBL/GenBank/DDBJ databases">
        <title>The Genome Sequence of Puccinia striiformis f. sp. tritici PST-78.</title>
        <authorList>
            <consortium name="The Broad Institute Genome Sequencing Platform"/>
            <person name="Cuomo C."/>
            <person name="Hulbert S."/>
            <person name="Chen X."/>
            <person name="Walker B."/>
            <person name="Young S.K."/>
            <person name="Zeng Q."/>
            <person name="Gargeya S."/>
            <person name="Fitzgerald M."/>
            <person name="Haas B."/>
            <person name="Abouelleil A."/>
            <person name="Alvarado L."/>
            <person name="Arachchi H.M."/>
            <person name="Berlin A.M."/>
            <person name="Chapman S.B."/>
            <person name="Goldberg J."/>
            <person name="Griggs A."/>
            <person name="Gujja S."/>
            <person name="Hansen M."/>
            <person name="Howarth C."/>
            <person name="Imamovic A."/>
            <person name="Larimer J."/>
            <person name="McCowan C."/>
            <person name="Montmayeur A."/>
            <person name="Murphy C."/>
            <person name="Neiman D."/>
            <person name="Pearson M."/>
            <person name="Priest M."/>
            <person name="Roberts A."/>
            <person name="Saif S."/>
            <person name="Shea T."/>
            <person name="Sisk P."/>
            <person name="Sykes S."/>
            <person name="Wortman J."/>
            <person name="Nusbaum C."/>
            <person name="Birren B."/>
        </authorList>
    </citation>
    <scope>NUCLEOTIDE SEQUENCE [LARGE SCALE GENOMIC DNA]</scope>
    <source>
        <strain evidence="3">race PST-78</strain>
    </source>
</reference>
<feature type="region of interest" description="Disordered" evidence="1">
    <location>
        <begin position="230"/>
        <end position="257"/>
    </location>
</feature>
<gene>
    <name evidence="2" type="ORF">PSTG_11338</name>
</gene>